<keyword evidence="1" id="KW-1015">Disulfide bond</keyword>
<evidence type="ECO:0000256" key="1">
    <source>
        <dbReference type="ARBA" id="ARBA00023157"/>
    </source>
</evidence>
<feature type="region of interest" description="Disordered" evidence="2">
    <location>
        <begin position="74"/>
        <end position="94"/>
    </location>
</feature>
<sequence length="351" mass="37636">MGRVEALFLRYGNPSNGWTPFCDEAFTEENAQAVCEILGYKYGRKHYAANVTFPTAAQPGTTQRLRNLDCSAPARRRLRSSSAGAGASQGLRRAGRRLQGLDEFGEYDTGSVWGRYPQEVDIQSSGNPSSDSSCKAERLWYPCDTSRHLAGAECSNTVFTTAPPPMALPPSPPPPPPDKSPFVRYVLDEAGWGPHGDEHVIEPNLCTSTDPLNPCPGRAELLVPSPSDPSQTVFAPLCGFDPAVKPDFADRVAQHVCDMVYDAPATKTHGVMVTGKAGAVAFAIPSGPVTAEGHFDPSKVAAWAHITAPTNPDDVYRPARLMQGNPDFKVTSEPCTSGLLFSVTCSLIQAD</sequence>
<feature type="compositionally biased region" description="Low complexity" evidence="2">
    <location>
        <begin position="80"/>
        <end position="92"/>
    </location>
</feature>
<keyword evidence="5" id="KW-1185">Reference proteome</keyword>
<dbReference type="SUPFAM" id="SSF56487">
    <property type="entry name" value="SRCR-like"/>
    <property type="match status" value="1"/>
</dbReference>
<comment type="caution">
    <text evidence="4">The sequence shown here is derived from an EMBL/GenBank/DDBJ whole genome shotgun (WGS) entry which is preliminary data.</text>
</comment>
<evidence type="ECO:0000313" key="5">
    <source>
        <dbReference type="Proteomes" id="UP000612055"/>
    </source>
</evidence>
<evidence type="ECO:0000256" key="2">
    <source>
        <dbReference type="SAM" id="MobiDB-lite"/>
    </source>
</evidence>
<reference evidence="4" key="1">
    <citation type="journal article" date="2020" name="bioRxiv">
        <title>Comparative genomics of Chlamydomonas.</title>
        <authorList>
            <person name="Craig R.J."/>
            <person name="Hasan A.R."/>
            <person name="Ness R.W."/>
            <person name="Keightley P.D."/>
        </authorList>
    </citation>
    <scope>NUCLEOTIDE SEQUENCE</scope>
    <source>
        <strain evidence="4">CCAP 11/70</strain>
    </source>
</reference>
<proteinExistence type="predicted"/>
<accession>A0A835XVH9</accession>
<evidence type="ECO:0000259" key="3">
    <source>
        <dbReference type="PROSITE" id="PS50287"/>
    </source>
</evidence>
<protein>
    <recommendedName>
        <fullName evidence="3">SRCR domain-containing protein</fullName>
    </recommendedName>
</protein>
<dbReference type="AlphaFoldDB" id="A0A835XVH9"/>
<dbReference type="OrthoDB" id="535306at2759"/>
<name>A0A835XVH9_9CHLO</name>
<dbReference type="EMBL" id="JAEHOE010000057">
    <property type="protein sequence ID" value="KAG2490983.1"/>
    <property type="molecule type" value="Genomic_DNA"/>
</dbReference>
<organism evidence="4 5">
    <name type="scientific">Edaphochlamys debaryana</name>
    <dbReference type="NCBI Taxonomy" id="47281"/>
    <lineage>
        <taxon>Eukaryota</taxon>
        <taxon>Viridiplantae</taxon>
        <taxon>Chlorophyta</taxon>
        <taxon>core chlorophytes</taxon>
        <taxon>Chlorophyceae</taxon>
        <taxon>CS clade</taxon>
        <taxon>Chlamydomonadales</taxon>
        <taxon>Chlamydomonadales incertae sedis</taxon>
        <taxon>Edaphochlamys</taxon>
    </lineage>
</organism>
<feature type="domain" description="SRCR" evidence="3">
    <location>
        <begin position="1"/>
        <end position="71"/>
    </location>
</feature>
<evidence type="ECO:0000313" key="4">
    <source>
        <dbReference type="EMBL" id="KAG2490983.1"/>
    </source>
</evidence>
<dbReference type="Gene3D" id="3.10.250.10">
    <property type="entry name" value="SRCR-like domain"/>
    <property type="match status" value="1"/>
</dbReference>
<gene>
    <name evidence="4" type="ORF">HYH03_010656</name>
</gene>
<dbReference type="GO" id="GO:0016020">
    <property type="term" value="C:membrane"/>
    <property type="evidence" value="ECO:0007669"/>
    <property type="project" value="InterPro"/>
</dbReference>
<dbReference type="InterPro" id="IPR001190">
    <property type="entry name" value="SRCR"/>
</dbReference>
<dbReference type="Proteomes" id="UP000612055">
    <property type="component" value="Unassembled WGS sequence"/>
</dbReference>
<dbReference type="PROSITE" id="PS50287">
    <property type="entry name" value="SRCR_2"/>
    <property type="match status" value="1"/>
</dbReference>
<dbReference type="InterPro" id="IPR036772">
    <property type="entry name" value="SRCR-like_dom_sf"/>
</dbReference>